<keyword evidence="1" id="KW-0472">Membrane</keyword>
<evidence type="ECO:0000313" key="3">
    <source>
        <dbReference type="Proteomes" id="UP000535890"/>
    </source>
</evidence>
<sequence length="126" mass="12469">MTVSTAVAELNAGERLKNCGERLAVAVIDRLAGIAADKVDDLSDQVEKMASGGGLKLGAIFGAGNALMAGKNPVIGAMKGAWGALGTGPKIAIIVGLVLLGVLSPVALLLLLVGLLVAAIVSAVKN</sequence>
<feature type="transmembrane region" description="Helical" evidence="1">
    <location>
        <begin position="91"/>
        <end position="124"/>
    </location>
</feature>
<comment type="caution">
    <text evidence="2">The sequence shown here is derived from an EMBL/GenBank/DDBJ whole genome shotgun (WGS) entry which is preliminary data.</text>
</comment>
<dbReference type="EMBL" id="JACCBN010000001">
    <property type="protein sequence ID" value="NYD34214.1"/>
    <property type="molecule type" value="Genomic_DNA"/>
</dbReference>
<keyword evidence="1" id="KW-0812">Transmembrane</keyword>
<evidence type="ECO:0000313" key="2">
    <source>
        <dbReference type="EMBL" id="NYD34214.1"/>
    </source>
</evidence>
<protein>
    <submittedName>
        <fullName evidence="2">Uncharacterized protein</fullName>
    </submittedName>
</protein>
<dbReference type="Proteomes" id="UP000535890">
    <property type="component" value="Unassembled WGS sequence"/>
</dbReference>
<reference evidence="2 3" key="1">
    <citation type="submission" date="2020-07" db="EMBL/GenBank/DDBJ databases">
        <title>Sequencing the genomes of 1000 actinobacteria strains.</title>
        <authorList>
            <person name="Klenk H.-P."/>
        </authorList>
    </citation>
    <scope>NUCLEOTIDE SEQUENCE [LARGE SCALE GENOMIC DNA]</scope>
    <source>
        <strain evidence="2 3">DSM 45772</strain>
    </source>
</reference>
<name>A0A7Y9DRU0_9PSEU</name>
<gene>
    <name evidence="2" type="ORF">BJ983_000316</name>
</gene>
<accession>A0A7Y9DRU0</accession>
<keyword evidence="3" id="KW-1185">Reference proteome</keyword>
<evidence type="ECO:0000256" key="1">
    <source>
        <dbReference type="SAM" id="Phobius"/>
    </source>
</evidence>
<organism evidence="2 3">
    <name type="scientific">Actinomycetospora corticicola</name>
    <dbReference type="NCBI Taxonomy" id="663602"/>
    <lineage>
        <taxon>Bacteria</taxon>
        <taxon>Bacillati</taxon>
        <taxon>Actinomycetota</taxon>
        <taxon>Actinomycetes</taxon>
        <taxon>Pseudonocardiales</taxon>
        <taxon>Pseudonocardiaceae</taxon>
        <taxon>Actinomycetospora</taxon>
    </lineage>
</organism>
<proteinExistence type="predicted"/>
<dbReference type="RefSeq" id="WP_179792185.1">
    <property type="nucleotide sequence ID" value="NZ_BAABHP010000012.1"/>
</dbReference>
<dbReference type="AlphaFoldDB" id="A0A7Y9DRU0"/>
<keyword evidence="1" id="KW-1133">Transmembrane helix</keyword>